<organism evidence="1">
    <name type="scientific">marine sediment metagenome</name>
    <dbReference type="NCBI Taxonomy" id="412755"/>
    <lineage>
        <taxon>unclassified sequences</taxon>
        <taxon>metagenomes</taxon>
        <taxon>ecological metagenomes</taxon>
    </lineage>
</organism>
<proteinExistence type="predicted"/>
<evidence type="ECO:0000313" key="1">
    <source>
        <dbReference type="EMBL" id="KKM00354.1"/>
    </source>
</evidence>
<comment type="caution">
    <text evidence="1">The sequence shown here is derived from an EMBL/GenBank/DDBJ whole genome shotgun (WGS) entry which is preliminary data.</text>
</comment>
<dbReference type="EMBL" id="LAZR01017454">
    <property type="protein sequence ID" value="KKM00354.1"/>
    <property type="molecule type" value="Genomic_DNA"/>
</dbReference>
<protein>
    <submittedName>
        <fullName evidence="1">Uncharacterized protein</fullName>
    </submittedName>
</protein>
<reference evidence="1" key="1">
    <citation type="journal article" date="2015" name="Nature">
        <title>Complex archaea that bridge the gap between prokaryotes and eukaryotes.</title>
        <authorList>
            <person name="Spang A."/>
            <person name="Saw J.H."/>
            <person name="Jorgensen S.L."/>
            <person name="Zaremba-Niedzwiedzka K."/>
            <person name="Martijn J."/>
            <person name="Lind A.E."/>
            <person name="van Eijk R."/>
            <person name="Schleper C."/>
            <person name="Guy L."/>
            <person name="Ettema T.J."/>
        </authorList>
    </citation>
    <scope>NUCLEOTIDE SEQUENCE</scope>
</reference>
<name>A0A0F9GNI8_9ZZZZ</name>
<dbReference type="AlphaFoldDB" id="A0A0F9GNI8"/>
<sequence length="63" mass="7407">MKRIRVDLAFEEDIEADEVWTAMKNYFQNKKIINQVNEISFIDIHDCGHSTGQPCVPIERLEK</sequence>
<accession>A0A0F9GNI8</accession>
<gene>
    <name evidence="1" type="ORF">LCGC14_1805310</name>
</gene>